<evidence type="ECO:0000256" key="2">
    <source>
        <dbReference type="ARBA" id="ARBA00004496"/>
    </source>
</evidence>
<protein>
    <recommendedName>
        <fullName evidence="4">16S rRNA (cytosine(967)-C(5))-methyltransferase</fullName>
        <ecNumber evidence="4">2.1.1.176</ecNumber>
    </recommendedName>
    <alternativeName>
        <fullName evidence="11">16S rRNA m5C967 methyltransferase</fullName>
    </alternativeName>
    <alternativeName>
        <fullName evidence="12">rRNA (cytosine-C(5)-)-methyltransferase RsmB</fullName>
    </alternativeName>
</protein>
<dbReference type="InterPro" id="IPR049560">
    <property type="entry name" value="MeTrfase_RsmB-F_NOP2_cat"/>
</dbReference>
<dbReference type="NCBIfam" id="NF008149">
    <property type="entry name" value="PRK10901.1"/>
    <property type="match status" value="1"/>
</dbReference>
<dbReference type="GO" id="GO:0005829">
    <property type="term" value="C:cytosol"/>
    <property type="evidence" value="ECO:0007669"/>
    <property type="project" value="TreeGrafter"/>
</dbReference>
<evidence type="ECO:0000256" key="5">
    <source>
        <dbReference type="ARBA" id="ARBA00022490"/>
    </source>
</evidence>
<dbReference type="AlphaFoldDB" id="A0AB74U7H1"/>
<dbReference type="EMBL" id="CP159578">
    <property type="protein sequence ID" value="XCJ78523.1"/>
    <property type="molecule type" value="Genomic_DNA"/>
</dbReference>
<evidence type="ECO:0000256" key="4">
    <source>
        <dbReference type="ARBA" id="ARBA00012140"/>
    </source>
</evidence>
<dbReference type="NCBIfam" id="TIGR00563">
    <property type="entry name" value="rsmB"/>
    <property type="match status" value="1"/>
</dbReference>
<evidence type="ECO:0000256" key="11">
    <source>
        <dbReference type="ARBA" id="ARBA00030399"/>
    </source>
</evidence>
<dbReference type="Gene3D" id="1.10.287.730">
    <property type="entry name" value="Helix hairpin bin"/>
    <property type="match status" value="1"/>
</dbReference>
<evidence type="ECO:0000256" key="8">
    <source>
        <dbReference type="ARBA" id="ARBA00022679"/>
    </source>
</evidence>
<dbReference type="SUPFAM" id="SSF48013">
    <property type="entry name" value="NusB-like"/>
    <property type="match status" value="1"/>
</dbReference>
<evidence type="ECO:0000256" key="10">
    <source>
        <dbReference type="ARBA" id="ARBA00022884"/>
    </source>
</evidence>
<dbReference type="PANTHER" id="PTHR22807:SF61">
    <property type="entry name" value="NOL1_NOP2_SUN FAMILY PROTEIN _ ANTITERMINATION NUSB DOMAIN-CONTAINING PROTEIN"/>
    <property type="match status" value="1"/>
</dbReference>
<evidence type="ECO:0000256" key="14">
    <source>
        <dbReference type="PROSITE-ProRule" id="PRU01023"/>
    </source>
</evidence>
<name>A0AB74U7H1_9GAMM</name>
<dbReference type="Gene3D" id="3.40.50.150">
    <property type="entry name" value="Vaccinia Virus protein VP39"/>
    <property type="match status" value="1"/>
</dbReference>
<keyword evidence="7 14" id="KW-0489">Methyltransferase</keyword>
<dbReference type="InterPro" id="IPR004573">
    <property type="entry name" value="rRNA_ssu_MeTfrase_B"/>
</dbReference>
<dbReference type="GO" id="GO:0003723">
    <property type="term" value="F:RNA binding"/>
    <property type="evidence" value="ECO:0007669"/>
    <property type="project" value="UniProtKB-UniRule"/>
</dbReference>
<feature type="binding site" evidence="14">
    <location>
        <position position="307"/>
    </location>
    <ligand>
        <name>S-adenosyl-L-methionine</name>
        <dbReference type="ChEBI" id="CHEBI:59789"/>
    </ligand>
</feature>
<dbReference type="Pfam" id="PF01029">
    <property type="entry name" value="NusB"/>
    <property type="match status" value="1"/>
</dbReference>
<comment type="function">
    <text evidence="1">Specifically methylates the cytosine at position 967 (m5C967) of 16S rRNA.</text>
</comment>
<evidence type="ECO:0000256" key="7">
    <source>
        <dbReference type="ARBA" id="ARBA00022603"/>
    </source>
</evidence>
<dbReference type="Gene3D" id="3.30.70.1170">
    <property type="entry name" value="Sun protein, domain 3"/>
    <property type="match status" value="1"/>
</dbReference>
<dbReference type="InterPro" id="IPR035926">
    <property type="entry name" value="NusB-like_sf"/>
</dbReference>
<dbReference type="InterPro" id="IPR023267">
    <property type="entry name" value="RCMT"/>
</dbReference>
<evidence type="ECO:0000259" key="15">
    <source>
        <dbReference type="PROSITE" id="PS51686"/>
    </source>
</evidence>
<dbReference type="Pfam" id="PF01189">
    <property type="entry name" value="Methyltr_RsmB-F"/>
    <property type="match status" value="1"/>
</dbReference>
<dbReference type="PROSITE" id="PS51686">
    <property type="entry name" value="SAM_MT_RSMB_NOP"/>
    <property type="match status" value="1"/>
</dbReference>
<dbReference type="SUPFAM" id="SSF53335">
    <property type="entry name" value="S-adenosyl-L-methionine-dependent methyltransferases"/>
    <property type="match status" value="1"/>
</dbReference>
<dbReference type="InterPro" id="IPR001678">
    <property type="entry name" value="MeTrfase_RsmB-F_NOP2_dom"/>
</dbReference>
<accession>A0AB74U7H1</accession>
<reference evidence="16" key="1">
    <citation type="submission" date="2024-06" db="EMBL/GenBank/DDBJ databases">
        <title>Complete genome of Salinicola endophyticus HNIBRBA4755.</title>
        <authorList>
            <person name="Shin S.Y."/>
            <person name="Kang H."/>
            <person name="Song J."/>
        </authorList>
    </citation>
    <scope>NUCLEOTIDE SEQUENCE</scope>
    <source>
        <strain evidence="16">HNIBRBA4755</strain>
    </source>
</reference>
<comment type="subcellular location">
    <subcellularLocation>
        <location evidence="2">Cytoplasm</location>
    </subcellularLocation>
</comment>
<keyword evidence="8 14" id="KW-0808">Transferase</keyword>
<keyword evidence="5" id="KW-0963">Cytoplasm</keyword>
<dbReference type="InterPro" id="IPR029063">
    <property type="entry name" value="SAM-dependent_MTases_sf"/>
</dbReference>
<evidence type="ECO:0000313" key="16">
    <source>
        <dbReference type="EMBL" id="XCJ78523.1"/>
    </source>
</evidence>
<comment type="similarity">
    <text evidence="3 14">Belongs to the class I-like SAM-binding methyltransferase superfamily. RsmB/NOP family.</text>
</comment>
<evidence type="ECO:0000256" key="6">
    <source>
        <dbReference type="ARBA" id="ARBA00022552"/>
    </source>
</evidence>
<evidence type="ECO:0000256" key="9">
    <source>
        <dbReference type="ARBA" id="ARBA00022691"/>
    </source>
</evidence>
<evidence type="ECO:0000256" key="3">
    <source>
        <dbReference type="ARBA" id="ARBA00007494"/>
    </source>
</evidence>
<comment type="catalytic activity">
    <reaction evidence="13">
        <text>cytidine(967) in 16S rRNA + S-adenosyl-L-methionine = 5-methylcytidine(967) in 16S rRNA + S-adenosyl-L-homocysteine + H(+)</text>
        <dbReference type="Rhea" id="RHEA:42748"/>
        <dbReference type="Rhea" id="RHEA-COMP:10219"/>
        <dbReference type="Rhea" id="RHEA-COMP:10220"/>
        <dbReference type="ChEBI" id="CHEBI:15378"/>
        <dbReference type="ChEBI" id="CHEBI:57856"/>
        <dbReference type="ChEBI" id="CHEBI:59789"/>
        <dbReference type="ChEBI" id="CHEBI:74483"/>
        <dbReference type="ChEBI" id="CHEBI:82748"/>
        <dbReference type="EC" id="2.1.1.176"/>
    </reaction>
</comment>
<dbReference type="Pfam" id="PF22458">
    <property type="entry name" value="RsmF-B_ferredox"/>
    <property type="match status" value="1"/>
</dbReference>
<evidence type="ECO:0000256" key="1">
    <source>
        <dbReference type="ARBA" id="ARBA00002724"/>
    </source>
</evidence>
<dbReference type="FunFam" id="3.30.70.1170:FF:000002">
    <property type="entry name" value="Ribosomal RNA small subunit methyltransferase B"/>
    <property type="match status" value="1"/>
</dbReference>
<dbReference type="GO" id="GO:0009383">
    <property type="term" value="F:rRNA (cytosine-C5-)-methyltransferase activity"/>
    <property type="evidence" value="ECO:0007669"/>
    <property type="project" value="TreeGrafter"/>
</dbReference>
<feature type="binding site" evidence="14">
    <location>
        <position position="281"/>
    </location>
    <ligand>
        <name>S-adenosyl-L-methionine</name>
        <dbReference type="ChEBI" id="CHEBI:59789"/>
    </ligand>
</feature>
<keyword evidence="10 14" id="KW-0694">RNA-binding</keyword>
<keyword evidence="6" id="KW-0698">rRNA processing</keyword>
<dbReference type="InterPro" id="IPR006027">
    <property type="entry name" value="NusB_RsmB_TIM44"/>
</dbReference>
<feature type="active site" description="Nucleophile" evidence="14">
    <location>
        <position position="392"/>
    </location>
</feature>
<dbReference type="InterPro" id="IPR054728">
    <property type="entry name" value="RsmB-like_ferredoxin"/>
</dbReference>
<evidence type="ECO:0000256" key="12">
    <source>
        <dbReference type="ARBA" id="ARBA00031088"/>
    </source>
</evidence>
<feature type="binding site" evidence="14">
    <location>
        <position position="339"/>
    </location>
    <ligand>
        <name>S-adenosyl-L-methionine</name>
        <dbReference type="ChEBI" id="CHEBI:59789"/>
    </ligand>
</feature>
<dbReference type="PROSITE" id="PS01153">
    <property type="entry name" value="NOL1_NOP2_SUN"/>
    <property type="match status" value="1"/>
</dbReference>
<feature type="domain" description="SAM-dependent MTase RsmB/NOP-type" evidence="15">
    <location>
        <begin position="165"/>
        <end position="451"/>
    </location>
</feature>
<dbReference type="PRINTS" id="PR02008">
    <property type="entry name" value="RCMTFAMILY"/>
</dbReference>
<dbReference type="PANTHER" id="PTHR22807">
    <property type="entry name" value="NOP2 YEAST -RELATED NOL1/NOP2/FMU SUN DOMAIN-CONTAINING"/>
    <property type="match status" value="1"/>
</dbReference>
<dbReference type="RefSeq" id="WP_353979511.1">
    <property type="nucleotide sequence ID" value="NZ_CP159578.1"/>
</dbReference>
<dbReference type="EC" id="2.1.1.176" evidence="4"/>
<proteinExistence type="inferred from homology"/>
<keyword evidence="9 14" id="KW-0949">S-adenosyl-L-methionine</keyword>
<dbReference type="GO" id="GO:0006355">
    <property type="term" value="P:regulation of DNA-templated transcription"/>
    <property type="evidence" value="ECO:0007669"/>
    <property type="project" value="InterPro"/>
</dbReference>
<feature type="binding site" evidence="14">
    <location>
        <begin position="259"/>
        <end position="265"/>
    </location>
    <ligand>
        <name>S-adenosyl-L-methionine</name>
        <dbReference type="ChEBI" id="CHEBI:59789"/>
    </ligand>
</feature>
<gene>
    <name evidence="16" type="primary">rsmB</name>
    <name evidence="16" type="ORF">ABV408_13900</name>
</gene>
<dbReference type="InterPro" id="IPR018314">
    <property type="entry name" value="RsmB/NOL1/NOP2-like_CS"/>
</dbReference>
<sequence>MSAISARAVAAKLLVPVINGEGSLASLDGEIAAHAVAERDRGFVKALCFGVCRAYPRLDALAAELLRQPFKKRDSDVQALLLLGLYQLLHMRVPAHAAVSETAGAARGLGKAWATRVLNGCLRRFQRESVALQAKVDRDPPVALWHPAWLLKALRQAWPDAWQALCAANNEAGPMTLRVNRRRTTREAYLERLDAAGIEASACQFAADGIQLAGAVDVHQLPGFAEGDVSVQDESAQLCADLLAPALEGRDGARVFDACAAPGGKSAHLLERFTLDLTASDIDPGRLARVGATLERLGLDARLSALDASSATLAETLGQTSDSADAAAPSAGFDAILLDAPCSGTGVIRRHPDIKLTRRASDIGDLAALQARLLDNLWRQLVPGGTLLYATCSVLPAENAEQIAAFLAHTPDARATTPDDLAWGQPAGHGRQLLTAQNGHDGFFYARLEKVAD</sequence>
<dbReference type="Gene3D" id="1.10.940.10">
    <property type="entry name" value="NusB-like"/>
    <property type="match status" value="1"/>
</dbReference>
<dbReference type="GO" id="GO:0070475">
    <property type="term" value="P:rRNA base methylation"/>
    <property type="evidence" value="ECO:0007669"/>
    <property type="project" value="TreeGrafter"/>
</dbReference>
<evidence type="ECO:0000256" key="13">
    <source>
        <dbReference type="ARBA" id="ARBA00047283"/>
    </source>
</evidence>
<organism evidence="16">
    <name type="scientific">Salinicola endophyticus</name>
    <dbReference type="NCBI Taxonomy" id="1949083"/>
    <lineage>
        <taxon>Bacteria</taxon>
        <taxon>Pseudomonadati</taxon>
        <taxon>Pseudomonadota</taxon>
        <taxon>Gammaproteobacteria</taxon>
        <taxon>Oceanospirillales</taxon>
        <taxon>Halomonadaceae</taxon>
        <taxon>Salinicola</taxon>
    </lineage>
</organism>